<gene>
    <name evidence="3" type="ORF">GUITHDRAFT_118180</name>
</gene>
<accession>L1IIP5</accession>
<evidence type="ECO:0000256" key="1">
    <source>
        <dbReference type="ARBA" id="ARBA00022603"/>
    </source>
</evidence>
<dbReference type="Pfam" id="PF01209">
    <property type="entry name" value="Ubie_methyltran"/>
    <property type="match status" value="1"/>
</dbReference>
<organism evidence="3">
    <name type="scientific">Guillardia theta (strain CCMP2712)</name>
    <name type="common">Cryptophyte</name>
    <dbReference type="NCBI Taxonomy" id="905079"/>
    <lineage>
        <taxon>Eukaryota</taxon>
        <taxon>Cryptophyceae</taxon>
        <taxon>Pyrenomonadales</taxon>
        <taxon>Geminigeraceae</taxon>
        <taxon>Guillardia</taxon>
    </lineage>
</organism>
<dbReference type="EnsemblProtists" id="EKX35690">
    <property type="protein sequence ID" value="EKX35690"/>
    <property type="gene ID" value="GUITHDRAFT_118180"/>
</dbReference>
<reference evidence="5" key="2">
    <citation type="submission" date="2012-11" db="EMBL/GenBank/DDBJ databases">
        <authorList>
            <person name="Kuo A."/>
            <person name="Curtis B.A."/>
            <person name="Tanifuji G."/>
            <person name="Burki F."/>
            <person name="Gruber A."/>
            <person name="Irimia M."/>
            <person name="Maruyama S."/>
            <person name="Arias M.C."/>
            <person name="Ball S.G."/>
            <person name="Gile G.H."/>
            <person name="Hirakawa Y."/>
            <person name="Hopkins J.F."/>
            <person name="Rensing S.A."/>
            <person name="Schmutz J."/>
            <person name="Symeonidi A."/>
            <person name="Elias M."/>
            <person name="Eveleigh R.J."/>
            <person name="Herman E.K."/>
            <person name="Klute M.J."/>
            <person name="Nakayama T."/>
            <person name="Obornik M."/>
            <person name="Reyes-Prieto A."/>
            <person name="Armbrust E.V."/>
            <person name="Aves S.J."/>
            <person name="Beiko R.G."/>
            <person name="Coutinho P."/>
            <person name="Dacks J.B."/>
            <person name="Durnford D.G."/>
            <person name="Fast N.M."/>
            <person name="Green B.R."/>
            <person name="Grisdale C."/>
            <person name="Hempe F."/>
            <person name="Henrissat B."/>
            <person name="Hoppner M.P."/>
            <person name="Ishida K.-I."/>
            <person name="Kim E."/>
            <person name="Koreny L."/>
            <person name="Kroth P.G."/>
            <person name="Liu Y."/>
            <person name="Malik S.-B."/>
            <person name="Maier U.G."/>
            <person name="McRose D."/>
            <person name="Mock T."/>
            <person name="Neilson J.A."/>
            <person name="Onodera N.T."/>
            <person name="Poole A.M."/>
            <person name="Pritham E.J."/>
            <person name="Richards T.A."/>
            <person name="Rocap G."/>
            <person name="Roy S.W."/>
            <person name="Sarai C."/>
            <person name="Schaack S."/>
            <person name="Shirato S."/>
            <person name="Slamovits C.H."/>
            <person name="Spencer D.F."/>
            <person name="Suzuki S."/>
            <person name="Worden A.Z."/>
            <person name="Zauner S."/>
            <person name="Barry K."/>
            <person name="Bell C."/>
            <person name="Bharti A.K."/>
            <person name="Crow J.A."/>
            <person name="Grimwood J."/>
            <person name="Kramer R."/>
            <person name="Lindquist E."/>
            <person name="Lucas S."/>
            <person name="Salamov A."/>
            <person name="McFadden G.I."/>
            <person name="Lane C.E."/>
            <person name="Keeling P.J."/>
            <person name="Gray M.W."/>
            <person name="Grigoriev I.V."/>
            <person name="Archibald J.M."/>
        </authorList>
    </citation>
    <scope>NUCLEOTIDE SEQUENCE</scope>
    <source>
        <strain evidence="5">CCMP2712</strain>
    </source>
</reference>
<dbReference type="HOGENOM" id="CLU_1108801_0_0_1"/>
<dbReference type="Gene3D" id="3.40.50.150">
    <property type="entry name" value="Vaccinia Virus protein VP39"/>
    <property type="match status" value="1"/>
</dbReference>
<dbReference type="CDD" id="cd02440">
    <property type="entry name" value="AdoMet_MTases"/>
    <property type="match status" value="1"/>
</dbReference>
<dbReference type="STRING" id="905079.L1IIP5"/>
<keyword evidence="2" id="KW-0808">Transferase</keyword>
<keyword evidence="5" id="KW-1185">Reference proteome</keyword>
<evidence type="ECO:0000313" key="5">
    <source>
        <dbReference type="Proteomes" id="UP000011087"/>
    </source>
</evidence>
<dbReference type="PANTHER" id="PTHR44942:SF4">
    <property type="entry name" value="METHYLTRANSFERASE TYPE 11 DOMAIN-CONTAINING PROTEIN"/>
    <property type="match status" value="1"/>
</dbReference>
<dbReference type="RefSeq" id="XP_005822670.1">
    <property type="nucleotide sequence ID" value="XM_005822613.1"/>
</dbReference>
<evidence type="ECO:0000256" key="2">
    <source>
        <dbReference type="ARBA" id="ARBA00022679"/>
    </source>
</evidence>
<dbReference type="GO" id="GO:0032259">
    <property type="term" value="P:methylation"/>
    <property type="evidence" value="ECO:0007669"/>
    <property type="project" value="UniProtKB-KW"/>
</dbReference>
<sequence>MPYSRYFLPALKPIYSAVASKAASLMQDTELPKILDIGSSVGEPSLSIAKMLQDSTVLSTDISARSVVMGRARAEQNNVKNIEFFGCNADNLMFDAESFDLVSSSFLLPYVDVSKVADETFRVLKLGGKLLLVDFASEVLLFLLSLKSEVEQLKAELERAGFQDITYEKVDIELDIVVSVEEAWEMYREYIEQLLEHQKADVSTAAREVFIKHLEDRKLIRDGQVYLWQESRILLIEASKPMKSWFQQLFE</sequence>
<dbReference type="KEGG" id="gtt:GUITHDRAFT_118180"/>
<dbReference type="InterPro" id="IPR029063">
    <property type="entry name" value="SAM-dependent_MTases_sf"/>
</dbReference>
<proteinExistence type="predicted"/>
<dbReference type="PaxDb" id="55529-EKX35690"/>
<protein>
    <recommendedName>
        <fullName evidence="6">Methyltransferase domain-containing protein</fullName>
    </recommendedName>
</protein>
<name>L1IIP5_GUITC</name>
<evidence type="ECO:0000313" key="4">
    <source>
        <dbReference type="EnsemblProtists" id="EKX35690"/>
    </source>
</evidence>
<evidence type="ECO:0008006" key="6">
    <source>
        <dbReference type="Google" id="ProtNLM"/>
    </source>
</evidence>
<dbReference type="GO" id="GO:0008168">
    <property type="term" value="F:methyltransferase activity"/>
    <property type="evidence" value="ECO:0007669"/>
    <property type="project" value="UniProtKB-KW"/>
</dbReference>
<dbReference type="Proteomes" id="UP000011087">
    <property type="component" value="Unassembled WGS sequence"/>
</dbReference>
<dbReference type="AlphaFoldDB" id="L1IIP5"/>
<dbReference type="SUPFAM" id="SSF53335">
    <property type="entry name" value="S-adenosyl-L-methionine-dependent methyltransferases"/>
    <property type="match status" value="1"/>
</dbReference>
<keyword evidence="1" id="KW-0489">Methyltransferase</keyword>
<dbReference type="GeneID" id="17292408"/>
<reference evidence="4" key="3">
    <citation type="submission" date="2015-06" db="UniProtKB">
        <authorList>
            <consortium name="EnsemblProtists"/>
        </authorList>
    </citation>
    <scope>IDENTIFICATION</scope>
</reference>
<evidence type="ECO:0000313" key="3">
    <source>
        <dbReference type="EMBL" id="EKX35690.1"/>
    </source>
</evidence>
<dbReference type="InterPro" id="IPR051052">
    <property type="entry name" value="Diverse_substrate_MTase"/>
</dbReference>
<reference evidence="3 5" key="1">
    <citation type="journal article" date="2012" name="Nature">
        <title>Algal genomes reveal evolutionary mosaicism and the fate of nucleomorphs.</title>
        <authorList>
            <consortium name="DOE Joint Genome Institute"/>
            <person name="Curtis B.A."/>
            <person name="Tanifuji G."/>
            <person name="Burki F."/>
            <person name="Gruber A."/>
            <person name="Irimia M."/>
            <person name="Maruyama S."/>
            <person name="Arias M.C."/>
            <person name="Ball S.G."/>
            <person name="Gile G.H."/>
            <person name="Hirakawa Y."/>
            <person name="Hopkins J.F."/>
            <person name="Kuo A."/>
            <person name="Rensing S.A."/>
            <person name="Schmutz J."/>
            <person name="Symeonidi A."/>
            <person name="Elias M."/>
            <person name="Eveleigh R.J."/>
            <person name="Herman E.K."/>
            <person name="Klute M.J."/>
            <person name="Nakayama T."/>
            <person name="Obornik M."/>
            <person name="Reyes-Prieto A."/>
            <person name="Armbrust E.V."/>
            <person name="Aves S.J."/>
            <person name="Beiko R.G."/>
            <person name="Coutinho P."/>
            <person name="Dacks J.B."/>
            <person name="Durnford D.G."/>
            <person name="Fast N.M."/>
            <person name="Green B.R."/>
            <person name="Grisdale C.J."/>
            <person name="Hempel F."/>
            <person name="Henrissat B."/>
            <person name="Hoppner M.P."/>
            <person name="Ishida K."/>
            <person name="Kim E."/>
            <person name="Koreny L."/>
            <person name="Kroth P.G."/>
            <person name="Liu Y."/>
            <person name="Malik S.B."/>
            <person name="Maier U.G."/>
            <person name="McRose D."/>
            <person name="Mock T."/>
            <person name="Neilson J.A."/>
            <person name="Onodera N.T."/>
            <person name="Poole A.M."/>
            <person name="Pritham E.J."/>
            <person name="Richards T.A."/>
            <person name="Rocap G."/>
            <person name="Roy S.W."/>
            <person name="Sarai C."/>
            <person name="Schaack S."/>
            <person name="Shirato S."/>
            <person name="Slamovits C.H."/>
            <person name="Spencer D.F."/>
            <person name="Suzuki S."/>
            <person name="Worden A.Z."/>
            <person name="Zauner S."/>
            <person name="Barry K."/>
            <person name="Bell C."/>
            <person name="Bharti A.K."/>
            <person name="Crow J.A."/>
            <person name="Grimwood J."/>
            <person name="Kramer R."/>
            <person name="Lindquist E."/>
            <person name="Lucas S."/>
            <person name="Salamov A."/>
            <person name="McFadden G.I."/>
            <person name="Lane C.E."/>
            <person name="Keeling P.J."/>
            <person name="Gray M.W."/>
            <person name="Grigoriev I.V."/>
            <person name="Archibald J.M."/>
        </authorList>
    </citation>
    <scope>NUCLEOTIDE SEQUENCE</scope>
    <source>
        <strain evidence="3 5">CCMP2712</strain>
    </source>
</reference>
<dbReference type="PANTHER" id="PTHR44942">
    <property type="entry name" value="METHYLTRANSF_11 DOMAIN-CONTAINING PROTEIN"/>
    <property type="match status" value="1"/>
</dbReference>
<dbReference type="EMBL" id="JH993086">
    <property type="protein sequence ID" value="EKX35690.1"/>
    <property type="molecule type" value="Genomic_DNA"/>
</dbReference>